<keyword evidence="5" id="KW-0862">Zinc</keyword>
<dbReference type="STRING" id="99883.ENSTNIP00000021640"/>
<proteinExistence type="predicted"/>
<evidence type="ECO:0000256" key="3">
    <source>
        <dbReference type="ARBA" id="ARBA00022737"/>
    </source>
</evidence>
<name>H3DM92_TETNG</name>
<dbReference type="SUPFAM" id="SSF57667">
    <property type="entry name" value="beta-beta-alpha zinc fingers"/>
    <property type="match status" value="1"/>
</dbReference>
<dbReference type="Proteomes" id="UP000007303">
    <property type="component" value="Unassembled WGS sequence"/>
</dbReference>
<keyword evidence="8" id="KW-0539">Nucleus</keyword>
<dbReference type="AlphaFoldDB" id="H3DM92"/>
<evidence type="ECO:0000256" key="2">
    <source>
        <dbReference type="ARBA" id="ARBA00022723"/>
    </source>
</evidence>
<dbReference type="GO" id="GO:0001227">
    <property type="term" value="F:DNA-binding transcription repressor activity, RNA polymerase II-specific"/>
    <property type="evidence" value="ECO:0007669"/>
    <property type="project" value="TreeGrafter"/>
</dbReference>
<dbReference type="GO" id="GO:0001817">
    <property type="term" value="P:regulation of cytokine production"/>
    <property type="evidence" value="ECO:0007669"/>
    <property type="project" value="TreeGrafter"/>
</dbReference>
<keyword evidence="3" id="KW-0677">Repeat</keyword>
<dbReference type="OMA" id="WTISSTF"/>
<reference evidence="12" key="1">
    <citation type="journal article" date="2004" name="Nature">
        <title>Genome duplication in the teleost fish Tetraodon nigroviridis reveals the early vertebrate proto-karyotype.</title>
        <authorList>
            <person name="Jaillon O."/>
            <person name="Aury J.-M."/>
            <person name="Brunet F."/>
            <person name="Petit J.-L."/>
            <person name="Stange-Thomann N."/>
            <person name="Mauceli E."/>
            <person name="Bouneau L."/>
            <person name="Fischer C."/>
            <person name="Ozouf-Costaz C."/>
            <person name="Bernot A."/>
            <person name="Nicaud S."/>
            <person name="Jaffe D."/>
            <person name="Fisher S."/>
            <person name="Lutfalla G."/>
            <person name="Dossat C."/>
            <person name="Segurens B."/>
            <person name="Dasilva C."/>
            <person name="Salanoubat M."/>
            <person name="Levy M."/>
            <person name="Boudet N."/>
            <person name="Castellano S."/>
            <person name="Anthouard V."/>
            <person name="Jubin C."/>
            <person name="Castelli V."/>
            <person name="Katinka M."/>
            <person name="Vacherie B."/>
            <person name="Biemont C."/>
            <person name="Skalli Z."/>
            <person name="Cattolico L."/>
            <person name="Poulain J."/>
            <person name="De Berardinis V."/>
            <person name="Cruaud C."/>
            <person name="Duprat S."/>
            <person name="Brottier P."/>
            <person name="Coutanceau J.-P."/>
            <person name="Gouzy J."/>
            <person name="Parra G."/>
            <person name="Lardier G."/>
            <person name="Chapple C."/>
            <person name="McKernan K.J."/>
            <person name="McEwan P."/>
            <person name="Bosak S."/>
            <person name="Kellis M."/>
            <person name="Volff J.-N."/>
            <person name="Guigo R."/>
            <person name="Zody M.C."/>
            <person name="Mesirov J."/>
            <person name="Lindblad-Toh K."/>
            <person name="Birren B."/>
            <person name="Nusbaum C."/>
            <person name="Kahn D."/>
            <person name="Robinson-Rechavi M."/>
            <person name="Laudet V."/>
            <person name="Schachter V."/>
            <person name="Quetier F."/>
            <person name="Saurin W."/>
            <person name="Scarpelli C."/>
            <person name="Wincker P."/>
            <person name="Lander E.S."/>
            <person name="Weissenbach J."/>
            <person name="Roest Crollius H."/>
        </authorList>
    </citation>
    <scope>NUCLEOTIDE SEQUENCE [LARGE SCALE GENOMIC DNA]</scope>
</reference>
<reference evidence="11" key="3">
    <citation type="submission" date="2025-09" db="UniProtKB">
        <authorList>
            <consortium name="Ensembl"/>
        </authorList>
    </citation>
    <scope>IDENTIFICATION</scope>
</reference>
<dbReference type="PANTHER" id="PTHR24394">
    <property type="entry name" value="ZINC FINGER PROTEIN"/>
    <property type="match status" value="1"/>
</dbReference>
<dbReference type="GO" id="GO:0005654">
    <property type="term" value="C:nucleoplasm"/>
    <property type="evidence" value="ECO:0007669"/>
    <property type="project" value="TreeGrafter"/>
</dbReference>
<evidence type="ECO:0000259" key="10">
    <source>
        <dbReference type="PROSITE" id="PS50157"/>
    </source>
</evidence>
<comment type="subcellular location">
    <subcellularLocation>
        <location evidence="1">Nucleus</location>
    </subcellularLocation>
</comment>
<evidence type="ECO:0000256" key="1">
    <source>
        <dbReference type="ARBA" id="ARBA00004123"/>
    </source>
</evidence>
<evidence type="ECO:0000256" key="9">
    <source>
        <dbReference type="PROSITE-ProRule" id="PRU00042"/>
    </source>
</evidence>
<keyword evidence="12" id="KW-1185">Reference proteome</keyword>
<dbReference type="PROSITE" id="PS50157">
    <property type="entry name" value="ZINC_FINGER_C2H2_2"/>
    <property type="match status" value="1"/>
</dbReference>
<dbReference type="InterPro" id="IPR013087">
    <property type="entry name" value="Znf_C2H2_type"/>
</dbReference>
<dbReference type="InParanoid" id="H3DM92"/>
<evidence type="ECO:0000313" key="12">
    <source>
        <dbReference type="Proteomes" id="UP000007303"/>
    </source>
</evidence>
<dbReference type="GO" id="GO:0002682">
    <property type="term" value="P:regulation of immune system process"/>
    <property type="evidence" value="ECO:0007669"/>
    <property type="project" value="TreeGrafter"/>
</dbReference>
<dbReference type="GeneTree" id="ENSGT00940000154616"/>
<dbReference type="PANTHER" id="PTHR24394:SF48">
    <property type="entry name" value="ZINC FINGER PROTEIN 771"/>
    <property type="match status" value="1"/>
</dbReference>
<dbReference type="GO" id="GO:0000978">
    <property type="term" value="F:RNA polymerase II cis-regulatory region sequence-specific DNA binding"/>
    <property type="evidence" value="ECO:0007669"/>
    <property type="project" value="TreeGrafter"/>
</dbReference>
<sequence>MDTHHRVHTGEKPFECRLCGQRSRDYSAMIKHLRTHNGATPYRCTVCMEFCSSLVAMQRHIKNHAAQDFPPGWSISSTYLYNS</sequence>
<dbReference type="GO" id="GO:0008270">
    <property type="term" value="F:zinc ion binding"/>
    <property type="evidence" value="ECO:0007669"/>
    <property type="project" value="UniProtKB-KW"/>
</dbReference>
<evidence type="ECO:0000256" key="7">
    <source>
        <dbReference type="ARBA" id="ARBA00023163"/>
    </source>
</evidence>
<evidence type="ECO:0000256" key="8">
    <source>
        <dbReference type="ARBA" id="ARBA00023242"/>
    </source>
</evidence>
<feature type="domain" description="C2H2-type" evidence="10">
    <location>
        <begin position="14"/>
        <end position="41"/>
    </location>
</feature>
<evidence type="ECO:0000256" key="5">
    <source>
        <dbReference type="ARBA" id="ARBA00022833"/>
    </source>
</evidence>
<protein>
    <submittedName>
        <fullName evidence="11">Zinc finger and BTB domain containing 32</fullName>
    </submittedName>
</protein>
<reference evidence="11" key="2">
    <citation type="submission" date="2025-08" db="UniProtKB">
        <authorList>
            <consortium name="Ensembl"/>
        </authorList>
    </citation>
    <scope>IDENTIFICATION</scope>
</reference>
<keyword evidence="6" id="KW-0805">Transcription regulation</keyword>
<dbReference type="Pfam" id="PF13894">
    <property type="entry name" value="zf-C2H2_4"/>
    <property type="match status" value="1"/>
</dbReference>
<dbReference type="Ensembl" id="ENSTNIT00000021875.1">
    <property type="protein sequence ID" value="ENSTNIP00000021640.1"/>
    <property type="gene ID" value="ENSTNIG00000018466.1"/>
</dbReference>
<keyword evidence="7" id="KW-0804">Transcription</keyword>
<dbReference type="Gene3D" id="3.30.160.60">
    <property type="entry name" value="Classic Zinc Finger"/>
    <property type="match status" value="2"/>
</dbReference>
<dbReference type="SMART" id="SM00355">
    <property type="entry name" value="ZnF_C2H2"/>
    <property type="match status" value="2"/>
</dbReference>
<dbReference type="InterPro" id="IPR036236">
    <property type="entry name" value="Znf_C2H2_sf"/>
</dbReference>
<accession>H3DM92</accession>
<evidence type="ECO:0000256" key="4">
    <source>
        <dbReference type="ARBA" id="ARBA00022771"/>
    </source>
</evidence>
<organism evidence="11 12">
    <name type="scientific">Tetraodon nigroviridis</name>
    <name type="common">Spotted green pufferfish</name>
    <name type="synonym">Chelonodon nigroviridis</name>
    <dbReference type="NCBI Taxonomy" id="99883"/>
    <lineage>
        <taxon>Eukaryota</taxon>
        <taxon>Metazoa</taxon>
        <taxon>Chordata</taxon>
        <taxon>Craniata</taxon>
        <taxon>Vertebrata</taxon>
        <taxon>Euteleostomi</taxon>
        <taxon>Actinopterygii</taxon>
        <taxon>Neopterygii</taxon>
        <taxon>Teleostei</taxon>
        <taxon>Neoteleostei</taxon>
        <taxon>Acanthomorphata</taxon>
        <taxon>Eupercaria</taxon>
        <taxon>Tetraodontiformes</taxon>
        <taxon>Tetradontoidea</taxon>
        <taxon>Tetraodontidae</taxon>
        <taxon>Tetraodon</taxon>
    </lineage>
</organism>
<dbReference type="PROSITE" id="PS00028">
    <property type="entry name" value="ZINC_FINGER_C2H2_1"/>
    <property type="match status" value="1"/>
</dbReference>
<keyword evidence="4 9" id="KW-0863">Zinc-finger</keyword>
<dbReference type="HOGENOM" id="CLU_002678_42_18_1"/>
<evidence type="ECO:0000313" key="11">
    <source>
        <dbReference type="Ensembl" id="ENSTNIP00000021640.1"/>
    </source>
</evidence>
<evidence type="ECO:0000256" key="6">
    <source>
        <dbReference type="ARBA" id="ARBA00023015"/>
    </source>
</evidence>
<keyword evidence="2" id="KW-0479">Metal-binding</keyword>